<evidence type="ECO:0000313" key="1">
    <source>
        <dbReference type="EMBL" id="KDC52079.1"/>
    </source>
</evidence>
<comment type="caution">
    <text evidence="1">The sequence shown here is derived from an EMBL/GenBank/DDBJ whole genome shotgun (WGS) entry which is preliminary data.</text>
</comment>
<name>A0ABD3YBK2_9GAMM</name>
<proteinExistence type="predicted"/>
<gene>
    <name evidence="1" type="ORF">DC53_06115</name>
</gene>
<organism evidence="1 2">
    <name type="scientific">Pseudoalteromonas fuliginea</name>
    <dbReference type="NCBI Taxonomy" id="1872678"/>
    <lineage>
        <taxon>Bacteria</taxon>
        <taxon>Pseudomonadati</taxon>
        <taxon>Pseudomonadota</taxon>
        <taxon>Gammaproteobacteria</taxon>
        <taxon>Alteromonadales</taxon>
        <taxon>Pseudoalteromonadaceae</taxon>
        <taxon>Pseudoalteromonas</taxon>
    </lineage>
</organism>
<sequence length="68" mass="7927">MCKHGFHFIHEMHYSSIAYFQGVMTGKGVKREAGVWSWQETRAGPPHYESVSGLKLFRKMKTYTQALY</sequence>
<dbReference type="AlphaFoldDB" id="A0ABD3YBK2"/>
<accession>A0ABD3YBK2</accession>
<dbReference type="RefSeq" id="WP_045984481.1">
    <property type="nucleotide sequence ID" value="NZ_JJNZ01000018.1"/>
</dbReference>
<dbReference type="Proteomes" id="UP000027154">
    <property type="component" value="Unassembled WGS sequence"/>
</dbReference>
<protein>
    <submittedName>
        <fullName evidence="1">Uncharacterized protein</fullName>
    </submittedName>
</protein>
<evidence type="ECO:0000313" key="2">
    <source>
        <dbReference type="Proteomes" id="UP000027154"/>
    </source>
</evidence>
<reference evidence="1 2" key="1">
    <citation type="submission" date="2014-04" db="EMBL/GenBank/DDBJ databases">
        <title>Pseudoalteromonas galatheae sp. nov., isolated from a deep-sea polychaete near Canal Concepcion, Chile.</title>
        <authorList>
            <person name="Machado H.R."/>
            <person name="Gram L."/>
            <person name="Vynne N.G."/>
        </authorList>
    </citation>
    <scope>NUCLEOTIDE SEQUENCE [LARGE SCALE GENOMIC DNA]</scope>
    <source>
        <strain evidence="1 2">KMM216</strain>
    </source>
</reference>
<dbReference type="EMBL" id="JJNZ01000018">
    <property type="protein sequence ID" value="KDC52079.1"/>
    <property type="molecule type" value="Genomic_DNA"/>
</dbReference>